<dbReference type="Proteomes" id="UP000811246">
    <property type="component" value="Chromosome 14"/>
</dbReference>
<dbReference type="GO" id="GO:0016702">
    <property type="term" value="F:oxidoreductase activity, acting on single donors with incorporation of molecular oxygen, incorporation of two atoms of oxygen"/>
    <property type="evidence" value="ECO:0007669"/>
    <property type="project" value="InterPro"/>
</dbReference>
<evidence type="ECO:0000259" key="2">
    <source>
        <dbReference type="PROSITE" id="PS51393"/>
    </source>
</evidence>
<protein>
    <recommendedName>
        <fullName evidence="2">Lipoxygenase domain-containing protein</fullName>
    </recommendedName>
</protein>
<sequence length="575" mass="66241">MSHLGKDNLDIYVPPDEHFSPKKLSAFILNSFQATIHFLSPEEKSLFQQDFSSFHTFEETHRMFSSNRSHAVEEWVKGILKKGVPEALYREVIHASKKNPLKFPLPQIIARNGMAWLDDEEFGRQMLAGINPTQIQCLEVTLPQDKIGVRSSIKRSHIEHNLGDLIVVEAMNQWRLFILDHQLPNAIYKQNKHKVSDDTLKPIAIELSLTGSNDGNEINRVFVPSTHVAKAHVATNDSVYHHLISYWLQTHAIFEPFIIATRRQLSEMHPIHRLLNPHFKDTMHINALAWRILINSGGILEKILFSGEVSMELSSELYKRWRFDEQGLPAYLVKRGMALEDEDPNNPTGVQLLFEDYPYGADGLEIWIAIKTWTDSELQAWWWEIQYVGHGDKCHEEWWYQMTTCSTLIETLTILIWIASTIHASVNFGQYTYAGYPPNRPTLCRKFIPKEGTFEYAEFLKDPDKYYLKMLPDTFEMSIGVALKEVLSWHTSDEVYLGQRPSEWTDNEEVRHKFEKFNGTLKEIEGKIMSRNGDPKLKNKWGPAKVPFNCLYQDTSNIASKVGITGKGIPNSISI</sequence>
<dbReference type="PROSITE" id="PS51393">
    <property type="entry name" value="LIPOXYGENASE_3"/>
    <property type="match status" value="1"/>
</dbReference>
<organism evidence="3 4">
    <name type="scientific">Carya illinoinensis</name>
    <name type="common">Pecan</name>
    <dbReference type="NCBI Taxonomy" id="32201"/>
    <lineage>
        <taxon>Eukaryota</taxon>
        <taxon>Viridiplantae</taxon>
        <taxon>Streptophyta</taxon>
        <taxon>Embryophyta</taxon>
        <taxon>Tracheophyta</taxon>
        <taxon>Spermatophyta</taxon>
        <taxon>Magnoliopsida</taxon>
        <taxon>eudicotyledons</taxon>
        <taxon>Gunneridae</taxon>
        <taxon>Pentapetalae</taxon>
        <taxon>rosids</taxon>
        <taxon>fabids</taxon>
        <taxon>Fagales</taxon>
        <taxon>Juglandaceae</taxon>
        <taxon>Carya</taxon>
    </lineage>
</organism>
<gene>
    <name evidence="3" type="ORF">I3842_14G048900</name>
</gene>
<keyword evidence="1" id="KW-0223">Dioxygenase</keyword>
<dbReference type="GO" id="GO:0034440">
    <property type="term" value="P:lipid oxidation"/>
    <property type="evidence" value="ECO:0007669"/>
    <property type="project" value="InterPro"/>
</dbReference>
<dbReference type="InterPro" id="IPR013819">
    <property type="entry name" value="LipOase_C"/>
</dbReference>
<dbReference type="GO" id="GO:0046872">
    <property type="term" value="F:metal ion binding"/>
    <property type="evidence" value="ECO:0007669"/>
    <property type="project" value="InterPro"/>
</dbReference>
<dbReference type="EMBL" id="CM031838">
    <property type="protein sequence ID" value="KAG6677867.1"/>
    <property type="molecule type" value="Genomic_DNA"/>
</dbReference>
<reference evidence="3" key="1">
    <citation type="submission" date="2021-01" db="EMBL/GenBank/DDBJ databases">
        <authorList>
            <person name="Lovell J.T."/>
            <person name="Bentley N."/>
            <person name="Bhattarai G."/>
            <person name="Jenkins J.W."/>
            <person name="Sreedasyam A."/>
            <person name="Alarcon Y."/>
            <person name="Bock C."/>
            <person name="Boston L."/>
            <person name="Carlson J."/>
            <person name="Cervantes K."/>
            <person name="Clermont K."/>
            <person name="Krom N."/>
            <person name="Kubenka K."/>
            <person name="Mamidi S."/>
            <person name="Mattison C."/>
            <person name="Monteros M."/>
            <person name="Pisani C."/>
            <person name="Plott C."/>
            <person name="Rajasekar S."/>
            <person name="Rhein H.S."/>
            <person name="Rohla C."/>
            <person name="Song M."/>
            <person name="Hilaire R.S."/>
            <person name="Shu S."/>
            <person name="Wells L."/>
            <person name="Wang X."/>
            <person name="Webber J."/>
            <person name="Heerema R.J."/>
            <person name="Klein P."/>
            <person name="Conner P."/>
            <person name="Grauke L."/>
            <person name="Grimwood J."/>
            <person name="Schmutz J."/>
            <person name="Randall J.J."/>
        </authorList>
    </citation>
    <scope>NUCLEOTIDE SEQUENCE</scope>
    <source>
        <tissue evidence="3">Leaf</tissue>
    </source>
</reference>
<evidence type="ECO:0000256" key="1">
    <source>
        <dbReference type="ARBA" id="ARBA00022964"/>
    </source>
</evidence>
<comment type="caution">
    <text evidence="3">The sequence shown here is derived from an EMBL/GenBank/DDBJ whole genome shotgun (WGS) entry which is preliminary data.</text>
</comment>
<accession>A0A922AHK7</accession>
<dbReference type="PANTHER" id="PTHR11771">
    <property type="entry name" value="LIPOXYGENASE"/>
    <property type="match status" value="1"/>
</dbReference>
<dbReference type="InterPro" id="IPR020834">
    <property type="entry name" value="LipOase_CS"/>
</dbReference>
<dbReference type="AlphaFoldDB" id="A0A922AHK7"/>
<name>A0A922AHK7_CARIL</name>
<keyword evidence="1" id="KW-0560">Oxidoreductase</keyword>
<dbReference type="Pfam" id="PF00305">
    <property type="entry name" value="Lipoxygenase"/>
    <property type="match status" value="1"/>
</dbReference>
<dbReference type="PROSITE" id="PS00081">
    <property type="entry name" value="LIPOXYGENASE_2"/>
    <property type="match status" value="1"/>
</dbReference>
<proteinExistence type="predicted"/>
<evidence type="ECO:0000313" key="3">
    <source>
        <dbReference type="EMBL" id="KAG6677867.1"/>
    </source>
</evidence>
<feature type="domain" description="Lipoxygenase" evidence="2">
    <location>
        <begin position="1"/>
        <end position="575"/>
    </location>
</feature>
<dbReference type="InterPro" id="IPR000907">
    <property type="entry name" value="LipOase"/>
</dbReference>
<evidence type="ECO:0000313" key="4">
    <source>
        <dbReference type="Proteomes" id="UP000811246"/>
    </source>
</evidence>